<dbReference type="Pfam" id="PF01565">
    <property type="entry name" value="FAD_binding_4"/>
    <property type="match status" value="1"/>
</dbReference>
<dbReference type="InterPro" id="IPR017900">
    <property type="entry name" value="4Fe4S_Fe_S_CS"/>
</dbReference>
<evidence type="ECO:0000256" key="6">
    <source>
        <dbReference type="ARBA" id="ARBA00022946"/>
    </source>
</evidence>
<dbReference type="EC" id="1.1.2.4" evidence="10"/>
<dbReference type="GO" id="GO:0046872">
    <property type="term" value="F:metal ion binding"/>
    <property type="evidence" value="ECO:0007669"/>
    <property type="project" value="UniProtKB-KW"/>
</dbReference>
<dbReference type="InterPro" id="IPR016169">
    <property type="entry name" value="FAD-bd_PCMH_sub2"/>
</dbReference>
<keyword evidence="9" id="KW-0411">Iron-sulfur</keyword>
<proteinExistence type="inferred from homology"/>
<keyword evidence="3" id="KW-0285">Flavoprotein</keyword>
<evidence type="ECO:0000313" key="14">
    <source>
        <dbReference type="Proteomes" id="UP000199413"/>
    </source>
</evidence>
<dbReference type="InterPro" id="IPR004113">
    <property type="entry name" value="FAD-bd_oxidored_4_C"/>
</dbReference>
<dbReference type="InterPro" id="IPR016164">
    <property type="entry name" value="FAD-linked_Oxase-like_C"/>
</dbReference>
<dbReference type="InterPro" id="IPR016167">
    <property type="entry name" value="FAD-bd_PCMH_sub1"/>
</dbReference>
<evidence type="ECO:0000256" key="7">
    <source>
        <dbReference type="ARBA" id="ARBA00023002"/>
    </source>
</evidence>
<dbReference type="InterPro" id="IPR017896">
    <property type="entry name" value="4Fe4S_Fe-S-bd"/>
</dbReference>
<keyword evidence="6" id="KW-0809">Transit peptide</keyword>
<dbReference type="STRING" id="568872.GA0070624_5485"/>
<dbReference type="GO" id="GO:0008720">
    <property type="term" value="F:D-lactate dehydrogenase (NAD+) activity"/>
    <property type="evidence" value="ECO:0007669"/>
    <property type="project" value="TreeGrafter"/>
</dbReference>
<dbReference type="Gene3D" id="3.30.465.10">
    <property type="match status" value="1"/>
</dbReference>
<dbReference type="EMBL" id="FMHV01000002">
    <property type="protein sequence ID" value="SCL36193.1"/>
    <property type="molecule type" value="Genomic_DNA"/>
</dbReference>
<evidence type="ECO:0000256" key="9">
    <source>
        <dbReference type="ARBA" id="ARBA00023014"/>
    </source>
</evidence>
<dbReference type="GO" id="GO:0051536">
    <property type="term" value="F:iron-sulfur cluster binding"/>
    <property type="evidence" value="ECO:0007669"/>
    <property type="project" value="UniProtKB-KW"/>
</dbReference>
<evidence type="ECO:0000256" key="10">
    <source>
        <dbReference type="ARBA" id="ARBA00038897"/>
    </source>
</evidence>
<dbReference type="SUPFAM" id="SSF56176">
    <property type="entry name" value="FAD-binding/transporter-associated domain-like"/>
    <property type="match status" value="1"/>
</dbReference>
<dbReference type="Gene3D" id="1.10.1060.10">
    <property type="entry name" value="Alpha-helical ferredoxin"/>
    <property type="match status" value="1"/>
</dbReference>
<evidence type="ECO:0000256" key="3">
    <source>
        <dbReference type="ARBA" id="ARBA00022630"/>
    </source>
</evidence>
<dbReference type="Pfam" id="PF13183">
    <property type="entry name" value="Fer4_8"/>
    <property type="match status" value="1"/>
</dbReference>
<dbReference type="GO" id="GO:0071949">
    <property type="term" value="F:FAD binding"/>
    <property type="evidence" value="ECO:0007669"/>
    <property type="project" value="InterPro"/>
</dbReference>
<dbReference type="Gene3D" id="1.10.45.10">
    <property type="entry name" value="Vanillyl-alcohol Oxidase, Chain A, domain 4"/>
    <property type="match status" value="1"/>
</dbReference>
<dbReference type="AlphaFoldDB" id="A0A1C6T3S3"/>
<evidence type="ECO:0000256" key="4">
    <source>
        <dbReference type="ARBA" id="ARBA00022723"/>
    </source>
</evidence>
<dbReference type="GO" id="GO:1903457">
    <property type="term" value="P:lactate catabolic process"/>
    <property type="evidence" value="ECO:0007669"/>
    <property type="project" value="TreeGrafter"/>
</dbReference>
<evidence type="ECO:0000313" key="13">
    <source>
        <dbReference type="EMBL" id="SCL36193.1"/>
    </source>
</evidence>
<dbReference type="InterPro" id="IPR036318">
    <property type="entry name" value="FAD-bd_PCMH-like_sf"/>
</dbReference>
<dbReference type="PROSITE" id="PS51387">
    <property type="entry name" value="FAD_PCMH"/>
    <property type="match status" value="1"/>
</dbReference>
<dbReference type="PANTHER" id="PTHR11748">
    <property type="entry name" value="D-LACTATE DEHYDROGENASE"/>
    <property type="match status" value="1"/>
</dbReference>
<evidence type="ECO:0000259" key="11">
    <source>
        <dbReference type="PROSITE" id="PS51379"/>
    </source>
</evidence>
<keyword evidence="7" id="KW-0560">Oxidoreductase</keyword>
<comment type="cofactor">
    <cofactor evidence="1">
        <name>FAD</name>
        <dbReference type="ChEBI" id="CHEBI:57692"/>
    </cofactor>
</comment>
<accession>A0A1C6T3S3</accession>
<evidence type="ECO:0000256" key="2">
    <source>
        <dbReference type="ARBA" id="ARBA00008000"/>
    </source>
</evidence>
<dbReference type="InterPro" id="IPR006094">
    <property type="entry name" value="Oxid_FAD_bind_N"/>
</dbReference>
<sequence>MTSMHTDTAQPPAEPLLDTLRAAVPGGEVKDRNIDRIAYGSDASHYALVPRAVVVARDSADVASLFRASAAAGVPLTFRSGGTSLSGQGVTDGILVDTRRHFRSVDVMDGGARVRVQPGVTVRQVNARLAPLGYRLGPDPASETACTIGGVIANNSSGMSCGTEFNTYRTIQSMVFVLPSGVVIDSAAHDADAHLHAREPDLHEGLLRLAALVKADPDAVRTIRLQFSMKNTMGYGLNALLDYERAIDILVHLIVGSEGTLAHVAEATFETVPVLPHAATGLLIFPELRAATDALEALRDSGAVALELLDRASLRVAQSDPTVDPLLRSLTIDRHAALLVEYQEASAEALVQRRAQADPAIGGLPLARSAALSSDAAARRRLWRLRKGLYAAVAGTRPPGTTALLEDIAVPVQALSRTCEELTALLARRGYEGSVIFGHARDGNIHFMLTERFAERGQVDRYARFTEEMVDLVLAEGGTLKAEHGTGRVMAPYVRRQYGDALYEVMREIKRLCDPAGLLNPGVVISDDPQTHLRHLKVTPTVDPQIDRCVECGYCEPVCPSRNLTTTPRQRITLLRAINTARTTDPALTAELERDYGYAGIDTCAADGMCQTSCPVSINTGDVVKRLRAQRTGPGEQWAWRTAARHWHGATRAAASALTLASRLPNVTTRASQAGRALLGADTIPLWTPDLPSGGQRRPAASAPLHASAVFFAACTGSIFGPPDGAPGASRAFLSLCRKAGVEMVVPAGLDSLCCATPWQSKGFTDGYEQMRARVVPVLLAASRNGDLPIVCDASSCTEGLEQLLSDPAGHGQLRVVDAVSFVHAQLLPRLAVTSRLDSLALHPTCSSTRLGINDTLSRLANVVATTVRVSEDWSCCAFAGDRGLLHPELTASATASEADDVAGTPAAAYVSCNRTCEVGMSRAVGHTYRHLIELVDEVTAPRSEVQ</sequence>
<dbReference type="GO" id="GO:0004458">
    <property type="term" value="F:D-lactate dehydrogenase (cytochrome) activity"/>
    <property type="evidence" value="ECO:0007669"/>
    <property type="project" value="UniProtKB-EC"/>
</dbReference>
<feature type="domain" description="4Fe-4S ferredoxin-type" evidence="11">
    <location>
        <begin position="538"/>
        <end position="569"/>
    </location>
</feature>
<organism evidence="13 14">
    <name type="scientific">Micromonospora rhizosphaerae</name>
    <dbReference type="NCBI Taxonomy" id="568872"/>
    <lineage>
        <taxon>Bacteria</taxon>
        <taxon>Bacillati</taxon>
        <taxon>Actinomycetota</taxon>
        <taxon>Actinomycetes</taxon>
        <taxon>Micromonosporales</taxon>
        <taxon>Micromonosporaceae</taxon>
        <taxon>Micromonospora</taxon>
    </lineage>
</organism>
<gene>
    <name evidence="13" type="ORF">GA0070624_5485</name>
</gene>
<dbReference type="Gene3D" id="3.30.70.2740">
    <property type="match status" value="1"/>
</dbReference>
<dbReference type="SUPFAM" id="SSF55103">
    <property type="entry name" value="FAD-linked oxidases, C-terminal domain"/>
    <property type="match status" value="1"/>
</dbReference>
<dbReference type="Proteomes" id="UP000199413">
    <property type="component" value="Unassembled WGS sequence"/>
</dbReference>
<evidence type="ECO:0000256" key="1">
    <source>
        <dbReference type="ARBA" id="ARBA00001974"/>
    </source>
</evidence>
<keyword evidence="14" id="KW-1185">Reference proteome</keyword>
<keyword evidence="4" id="KW-0479">Metal-binding</keyword>
<reference evidence="14" key="1">
    <citation type="submission" date="2016-06" db="EMBL/GenBank/DDBJ databases">
        <authorList>
            <person name="Varghese N."/>
            <person name="Submissions Spin"/>
        </authorList>
    </citation>
    <scope>NUCLEOTIDE SEQUENCE [LARGE SCALE GENOMIC DNA]</scope>
    <source>
        <strain evidence="14">DSM 45431</strain>
    </source>
</reference>
<dbReference type="PANTHER" id="PTHR11748:SF111">
    <property type="entry name" value="D-LACTATE DEHYDROGENASE, MITOCHONDRIAL-RELATED"/>
    <property type="match status" value="1"/>
</dbReference>
<dbReference type="SUPFAM" id="SSF46548">
    <property type="entry name" value="alpha-helical ferredoxin"/>
    <property type="match status" value="1"/>
</dbReference>
<evidence type="ECO:0000256" key="8">
    <source>
        <dbReference type="ARBA" id="ARBA00023004"/>
    </source>
</evidence>
<keyword evidence="8" id="KW-0408">Iron</keyword>
<dbReference type="Pfam" id="PF02913">
    <property type="entry name" value="FAD-oxidase_C"/>
    <property type="match status" value="1"/>
</dbReference>
<dbReference type="Gene3D" id="3.30.43.10">
    <property type="entry name" value="Uridine Diphospho-n-acetylenolpyruvylglucosamine Reductase, domain 2"/>
    <property type="match status" value="1"/>
</dbReference>
<dbReference type="InterPro" id="IPR009051">
    <property type="entry name" value="Helical_ferredxn"/>
</dbReference>
<protein>
    <recommendedName>
        <fullName evidence="10">D-lactate dehydrogenase (cytochrome)</fullName>
        <ecNumber evidence="10">1.1.2.4</ecNumber>
    </recommendedName>
</protein>
<evidence type="ECO:0000256" key="5">
    <source>
        <dbReference type="ARBA" id="ARBA00022827"/>
    </source>
</evidence>
<comment type="similarity">
    <text evidence="2">Belongs to the FAD-binding oxidoreductase/transferase type 4 family.</text>
</comment>
<evidence type="ECO:0000259" key="12">
    <source>
        <dbReference type="PROSITE" id="PS51387"/>
    </source>
</evidence>
<dbReference type="PROSITE" id="PS00198">
    <property type="entry name" value="4FE4S_FER_1"/>
    <property type="match status" value="1"/>
</dbReference>
<dbReference type="PROSITE" id="PS51379">
    <property type="entry name" value="4FE4S_FER_2"/>
    <property type="match status" value="1"/>
</dbReference>
<dbReference type="InterPro" id="IPR016171">
    <property type="entry name" value="Vanillyl_alc_oxidase_C-sub2"/>
</dbReference>
<feature type="domain" description="FAD-binding PCMH-type" evidence="12">
    <location>
        <begin position="46"/>
        <end position="274"/>
    </location>
</feature>
<name>A0A1C6T3S3_9ACTN</name>
<keyword evidence="5" id="KW-0274">FAD</keyword>
<dbReference type="InterPro" id="IPR016166">
    <property type="entry name" value="FAD-bd_PCMH"/>
</dbReference>
<dbReference type="RefSeq" id="WP_245719025.1">
    <property type="nucleotide sequence ID" value="NZ_FMHV01000002.1"/>
</dbReference>